<reference evidence="1" key="1">
    <citation type="submission" date="2020-04" db="EMBL/GenBank/DDBJ databases">
        <authorList>
            <person name="Alioto T."/>
            <person name="Alioto T."/>
            <person name="Gomez Garrido J."/>
        </authorList>
    </citation>
    <scope>NUCLEOTIDE SEQUENCE</scope>
    <source>
        <strain evidence="1">A484AB</strain>
    </source>
</reference>
<comment type="caution">
    <text evidence="1">The sequence shown here is derived from an EMBL/GenBank/DDBJ whole genome shotgun (WGS) entry which is preliminary data.</text>
</comment>
<protein>
    <submittedName>
        <fullName evidence="1">Uncharacterized protein</fullName>
    </submittedName>
</protein>
<feature type="non-terminal residue" evidence="1">
    <location>
        <position position="1"/>
    </location>
</feature>
<organism evidence="1 2">
    <name type="scientific">Paramuricea clavata</name>
    <name type="common">Red gorgonian</name>
    <name type="synonym">Violescent sea-whip</name>
    <dbReference type="NCBI Taxonomy" id="317549"/>
    <lineage>
        <taxon>Eukaryota</taxon>
        <taxon>Metazoa</taxon>
        <taxon>Cnidaria</taxon>
        <taxon>Anthozoa</taxon>
        <taxon>Octocorallia</taxon>
        <taxon>Malacalcyonacea</taxon>
        <taxon>Plexauridae</taxon>
        <taxon>Paramuricea</taxon>
    </lineage>
</organism>
<dbReference type="EMBL" id="CACRXK020033539">
    <property type="protein sequence ID" value="CAB4043921.1"/>
    <property type="molecule type" value="Genomic_DNA"/>
</dbReference>
<feature type="non-terminal residue" evidence="1">
    <location>
        <position position="59"/>
    </location>
</feature>
<proteinExistence type="predicted"/>
<accession>A0A7D9KCU3</accession>
<evidence type="ECO:0000313" key="2">
    <source>
        <dbReference type="Proteomes" id="UP001152795"/>
    </source>
</evidence>
<dbReference type="InterPro" id="IPR000477">
    <property type="entry name" value="RT_dom"/>
</dbReference>
<sequence length="59" mass="6663">KAFDSLSHKIICEKLKSLKINPYVANWIISFLANRKQKVVVDGIETMYVDINKGVPQGT</sequence>
<name>A0A7D9KCU3_PARCT</name>
<dbReference type="OrthoDB" id="416454at2759"/>
<dbReference type="AlphaFoldDB" id="A0A7D9KCU3"/>
<dbReference type="Proteomes" id="UP001152795">
    <property type="component" value="Unassembled WGS sequence"/>
</dbReference>
<evidence type="ECO:0000313" key="1">
    <source>
        <dbReference type="EMBL" id="CAB4043921.1"/>
    </source>
</evidence>
<gene>
    <name evidence="1" type="ORF">PACLA_8A050688</name>
</gene>
<keyword evidence="2" id="KW-1185">Reference proteome</keyword>
<dbReference type="PROSITE" id="PS50878">
    <property type="entry name" value="RT_POL"/>
    <property type="match status" value="1"/>
</dbReference>